<gene>
    <name evidence="11" type="ORF">PoB_006493300</name>
</gene>
<dbReference type="AlphaFoldDB" id="A0AAV4D2N5"/>
<comment type="similarity">
    <text evidence="2">Belongs to the glycosyltransferase 31 family.</text>
</comment>
<keyword evidence="7 10" id="KW-1133">Transmembrane helix</keyword>
<accession>A0AAV4D2N5</accession>
<dbReference type="PANTHER" id="PTHR11214:SF378">
    <property type="entry name" value="BETA-1,3-GALACTOSYLTRANSFERASE 4"/>
    <property type="match status" value="1"/>
</dbReference>
<keyword evidence="12" id="KW-1185">Reference proteome</keyword>
<evidence type="ECO:0000256" key="1">
    <source>
        <dbReference type="ARBA" id="ARBA00004323"/>
    </source>
</evidence>
<keyword evidence="6" id="KW-0735">Signal-anchor</keyword>
<dbReference type="PANTHER" id="PTHR11214">
    <property type="entry name" value="BETA-1,3-N-ACETYLGLUCOSAMINYLTRANSFERASE"/>
    <property type="match status" value="1"/>
</dbReference>
<comment type="caution">
    <text evidence="11">The sequence shown here is derived from an EMBL/GenBank/DDBJ whole genome shotgun (WGS) entry which is preliminary data.</text>
</comment>
<keyword evidence="8" id="KW-0333">Golgi apparatus</keyword>
<comment type="subcellular location">
    <subcellularLocation>
        <location evidence="1">Golgi apparatus membrane</location>
        <topology evidence="1">Single-pass type II membrane protein</topology>
    </subcellularLocation>
</comment>
<proteinExistence type="inferred from homology"/>
<organism evidence="11 12">
    <name type="scientific">Plakobranchus ocellatus</name>
    <dbReference type="NCBI Taxonomy" id="259542"/>
    <lineage>
        <taxon>Eukaryota</taxon>
        <taxon>Metazoa</taxon>
        <taxon>Spiralia</taxon>
        <taxon>Lophotrochozoa</taxon>
        <taxon>Mollusca</taxon>
        <taxon>Gastropoda</taxon>
        <taxon>Heterobranchia</taxon>
        <taxon>Euthyneura</taxon>
        <taxon>Panpulmonata</taxon>
        <taxon>Sacoglossa</taxon>
        <taxon>Placobranchoidea</taxon>
        <taxon>Plakobranchidae</taxon>
        <taxon>Plakobranchus</taxon>
    </lineage>
</organism>
<dbReference type="GO" id="GO:0016758">
    <property type="term" value="F:hexosyltransferase activity"/>
    <property type="evidence" value="ECO:0007669"/>
    <property type="project" value="InterPro"/>
</dbReference>
<keyword evidence="9 10" id="KW-0472">Membrane</keyword>
<evidence type="ECO:0000256" key="5">
    <source>
        <dbReference type="ARBA" id="ARBA00022692"/>
    </source>
</evidence>
<evidence type="ECO:0000256" key="8">
    <source>
        <dbReference type="ARBA" id="ARBA00023034"/>
    </source>
</evidence>
<dbReference type="Proteomes" id="UP000735302">
    <property type="component" value="Unassembled WGS sequence"/>
</dbReference>
<evidence type="ECO:0000256" key="9">
    <source>
        <dbReference type="ARBA" id="ARBA00023136"/>
    </source>
</evidence>
<evidence type="ECO:0000313" key="12">
    <source>
        <dbReference type="Proteomes" id="UP000735302"/>
    </source>
</evidence>
<evidence type="ECO:0000256" key="2">
    <source>
        <dbReference type="ARBA" id="ARBA00008661"/>
    </source>
</evidence>
<keyword evidence="3" id="KW-0328">Glycosyltransferase</keyword>
<dbReference type="GO" id="GO:0006493">
    <property type="term" value="P:protein O-linked glycosylation"/>
    <property type="evidence" value="ECO:0007669"/>
    <property type="project" value="TreeGrafter"/>
</dbReference>
<dbReference type="EMBL" id="BLXT01007309">
    <property type="protein sequence ID" value="GFO38428.1"/>
    <property type="molecule type" value="Genomic_DNA"/>
</dbReference>
<keyword evidence="5 10" id="KW-0812">Transmembrane</keyword>
<keyword evidence="4" id="KW-0808">Transferase</keyword>
<evidence type="ECO:0000256" key="3">
    <source>
        <dbReference type="ARBA" id="ARBA00022676"/>
    </source>
</evidence>
<reference evidence="11 12" key="1">
    <citation type="journal article" date="2021" name="Elife">
        <title>Chloroplast acquisition without the gene transfer in kleptoplastic sea slugs, Plakobranchus ocellatus.</title>
        <authorList>
            <person name="Maeda T."/>
            <person name="Takahashi S."/>
            <person name="Yoshida T."/>
            <person name="Shimamura S."/>
            <person name="Takaki Y."/>
            <person name="Nagai Y."/>
            <person name="Toyoda A."/>
            <person name="Suzuki Y."/>
            <person name="Arimoto A."/>
            <person name="Ishii H."/>
            <person name="Satoh N."/>
            <person name="Nishiyama T."/>
            <person name="Hasebe M."/>
            <person name="Maruyama T."/>
            <person name="Minagawa J."/>
            <person name="Obokata J."/>
            <person name="Shigenobu S."/>
        </authorList>
    </citation>
    <scope>NUCLEOTIDE SEQUENCE [LARGE SCALE GENOMIC DNA]</scope>
</reference>
<evidence type="ECO:0000256" key="10">
    <source>
        <dbReference type="SAM" id="Phobius"/>
    </source>
</evidence>
<sequence>MSPFQLASTQGKIWTRFSSIRLSASFTSHRRRCRRLLILMALLIVLTLAVKLQNMIFYLTLEHGASNIQDGRGALNKVAKAALTEELYKEQRKGQVYDNSPIYNEETAPDTVRKALDTEGRARDIERGASDNVGRALDIKESALDPEIRISDIEGRAPDTMGRALGTRGRAFDAGIGKPDTDGRALDIEDSLPDNEGRAPVNVGRALDLEEKAPNIMGKAHDIERSAPDAEGRAIDIEERAFAQLGIQLVSIPIGDDSKGNYSSKHLRIEKVNSAEALKEKIQKMRSNLLNVAKTRAGISRGFRIFSESSDQNLYFRNLTRENSVDYDTKVNAKQMTVLADGRAEVQNVPKGSDAVTDILPVSLTLQQQSKYPWPHLAILIVSRPNNVLFRQATRHTWARDASDYGTTVRFIVGRDEHWDEVVSREQKMHGDLIVMDEDDVYDLLPTKVLEGLTWALRQETGIDYVMKADDDTIVNLPYLLEELYAGVINSTQILGAICKNVSVVRDPSDRWAVNLLDYPLDTYPIYAAGGGYVMSTQAASAIVKVRSHILGWIHLEDVYITGILAAKAKLGHIFHPGFSYRSDTQAEPCDFIQKRRLTSLEHTDKEITEMYANLNAMLNAGGVRACADRTNSKPSETR</sequence>
<feature type="transmembrane region" description="Helical" evidence="10">
    <location>
        <begin position="36"/>
        <end position="59"/>
    </location>
</feature>
<protein>
    <submittedName>
        <fullName evidence="11">Beta-1,3-galactosyltransferase 1</fullName>
    </submittedName>
</protein>
<evidence type="ECO:0000256" key="6">
    <source>
        <dbReference type="ARBA" id="ARBA00022968"/>
    </source>
</evidence>
<evidence type="ECO:0000256" key="4">
    <source>
        <dbReference type="ARBA" id="ARBA00022679"/>
    </source>
</evidence>
<dbReference type="Gene3D" id="3.90.550.50">
    <property type="match status" value="1"/>
</dbReference>
<evidence type="ECO:0000313" key="11">
    <source>
        <dbReference type="EMBL" id="GFO38428.1"/>
    </source>
</evidence>
<dbReference type="Pfam" id="PF01762">
    <property type="entry name" value="Galactosyl_T"/>
    <property type="match status" value="1"/>
</dbReference>
<dbReference type="InterPro" id="IPR002659">
    <property type="entry name" value="Glyco_trans_31"/>
</dbReference>
<dbReference type="GO" id="GO:0000139">
    <property type="term" value="C:Golgi membrane"/>
    <property type="evidence" value="ECO:0007669"/>
    <property type="project" value="UniProtKB-SubCell"/>
</dbReference>
<evidence type="ECO:0000256" key="7">
    <source>
        <dbReference type="ARBA" id="ARBA00022989"/>
    </source>
</evidence>
<name>A0AAV4D2N5_9GAST</name>